<evidence type="ECO:0000259" key="1">
    <source>
        <dbReference type="PROSITE" id="PS50404"/>
    </source>
</evidence>
<dbReference type="InterPro" id="IPR036249">
    <property type="entry name" value="Thioredoxin-like_sf"/>
</dbReference>
<dbReference type="Pfam" id="PF14497">
    <property type="entry name" value="GST_C_3"/>
    <property type="match status" value="1"/>
</dbReference>
<dbReference type="InterPro" id="IPR050213">
    <property type="entry name" value="GST_superfamily"/>
</dbReference>
<name>A0A8J5JSW5_HOMAM</name>
<dbReference type="InterPro" id="IPR040079">
    <property type="entry name" value="Glutathione_S-Trfase"/>
</dbReference>
<organism evidence="2 3">
    <name type="scientific">Homarus americanus</name>
    <name type="common">American lobster</name>
    <dbReference type="NCBI Taxonomy" id="6706"/>
    <lineage>
        <taxon>Eukaryota</taxon>
        <taxon>Metazoa</taxon>
        <taxon>Ecdysozoa</taxon>
        <taxon>Arthropoda</taxon>
        <taxon>Crustacea</taxon>
        <taxon>Multicrustacea</taxon>
        <taxon>Malacostraca</taxon>
        <taxon>Eumalacostraca</taxon>
        <taxon>Eucarida</taxon>
        <taxon>Decapoda</taxon>
        <taxon>Pleocyemata</taxon>
        <taxon>Astacidea</taxon>
        <taxon>Nephropoidea</taxon>
        <taxon>Nephropidae</taxon>
        <taxon>Homarus</taxon>
    </lineage>
</organism>
<sequence length="159" mass="18603">MTYHLAYMNLRGRGEPVRWVLKALDVSFTEERIDVLTQWLSRKNEFEWGQTPVLMVDGVQLHQTTTICRYLGEKHHLASTDLWNATRQQEVVEAFHDMTWVDVFLAAYLESYSAYFPEILEGVSKTQALMECVMALPVIKAWLKIRPHWSSLEDPQNFL</sequence>
<dbReference type="PROSITE" id="PS50404">
    <property type="entry name" value="GST_NTER"/>
    <property type="match status" value="1"/>
</dbReference>
<dbReference type="EMBL" id="JAHLQT010028808">
    <property type="protein sequence ID" value="KAG7161846.1"/>
    <property type="molecule type" value="Genomic_DNA"/>
</dbReference>
<dbReference type="SUPFAM" id="SSF47616">
    <property type="entry name" value="GST C-terminal domain-like"/>
    <property type="match status" value="1"/>
</dbReference>
<proteinExistence type="predicted"/>
<evidence type="ECO:0000313" key="2">
    <source>
        <dbReference type="EMBL" id="KAG7161846.1"/>
    </source>
</evidence>
<dbReference type="Proteomes" id="UP000747542">
    <property type="component" value="Unassembled WGS sequence"/>
</dbReference>
<dbReference type="PANTHER" id="PTHR11571">
    <property type="entry name" value="GLUTATHIONE S-TRANSFERASE"/>
    <property type="match status" value="1"/>
</dbReference>
<dbReference type="InterPro" id="IPR036282">
    <property type="entry name" value="Glutathione-S-Trfase_C_sf"/>
</dbReference>
<gene>
    <name evidence="2" type="primary">gst-36-L</name>
    <name evidence="2" type="ORF">Hamer_G007506</name>
</gene>
<comment type="caution">
    <text evidence="2">The sequence shown here is derived from an EMBL/GenBank/DDBJ whole genome shotgun (WGS) entry which is preliminary data.</text>
</comment>
<dbReference type="SFLD" id="SFLDS00019">
    <property type="entry name" value="Glutathione_Transferase_(cytos"/>
    <property type="match status" value="1"/>
</dbReference>
<dbReference type="GO" id="GO:0006749">
    <property type="term" value="P:glutathione metabolic process"/>
    <property type="evidence" value="ECO:0007669"/>
    <property type="project" value="TreeGrafter"/>
</dbReference>
<dbReference type="InterPro" id="IPR004046">
    <property type="entry name" value="GST_C"/>
</dbReference>
<reference evidence="2" key="1">
    <citation type="journal article" date="2021" name="Sci. Adv.">
        <title>The American lobster genome reveals insights on longevity, neural, and immune adaptations.</title>
        <authorList>
            <person name="Polinski J.M."/>
            <person name="Zimin A.V."/>
            <person name="Clark K.F."/>
            <person name="Kohn A.B."/>
            <person name="Sadowski N."/>
            <person name="Timp W."/>
            <person name="Ptitsyn A."/>
            <person name="Khanna P."/>
            <person name="Romanova D.Y."/>
            <person name="Williams P."/>
            <person name="Greenwood S.J."/>
            <person name="Moroz L.L."/>
            <person name="Walt D.R."/>
            <person name="Bodnar A.G."/>
        </authorList>
    </citation>
    <scope>NUCLEOTIDE SEQUENCE</scope>
    <source>
        <strain evidence="2">GMGI-L3</strain>
    </source>
</reference>
<dbReference type="Gene3D" id="1.20.1050.130">
    <property type="match status" value="2"/>
</dbReference>
<dbReference type="GO" id="GO:0004364">
    <property type="term" value="F:glutathione transferase activity"/>
    <property type="evidence" value="ECO:0007669"/>
    <property type="project" value="UniProtKB-ARBA"/>
</dbReference>
<dbReference type="InterPro" id="IPR004045">
    <property type="entry name" value="Glutathione_S-Trfase_N"/>
</dbReference>
<dbReference type="Pfam" id="PF02798">
    <property type="entry name" value="GST_N"/>
    <property type="match status" value="1"/>
</dbReference>
<dbReference type="AlphaFoldDB" id="A0A8J5JSW5"/>
<accession>A0A8J5JSW5</accession>
<keyword evidence="3" id="KW-1185">Reference proteome</keyword>
<dbReference type="CDD" id="cd03039">
    <property type="entry name" value="GST_N_Sigma_like"/>
    <property type="match status" value="1"/>
</dbReference>
<evidence type="ECO:0000313" key="3">
    <source>
        <dbReference type="Proteomes" id="UP000747542"/>
    </source>
</evidence>
<dbReference type="SUPFAM" id="SSF52833">
    <property type="entry name" value="Thioredoxin-like"/>
    <property type="match status" value="1"/>
</dbReference>
<feature type="domain" description="GST N-terminal" evidence="1">
    <location>
        <begin position="1"/>
        <end position="79"/>
    </location>
</feature>
<protein>
    <submittedName>
        <fullName evidence="2">Glutathione S-transferase gst-36-like</fullName>
    </submittedName>
</protein>